<gene>
    <name evidence="2" type="ORF">FGO68_gene9984</name>
</gene>
<keyword evidence="1" id="KW-0812">Transmembrane</keyword>
<keyword evidence="1" id="KW-1133">Transmembrane helix</keyword>
<dbReference type="EMBL" id="RRYP01034240">
    <property type="protein sequence ID" value="TNV70655.1"/>
    <property type="molecule type" value="Genomic_DNA"/>
</dbReference>
<comment type="caution">
    <text evidence="2">The sequence shown here is derived from an EMBL/GenBank/DDBJ whole genome shotgun (WGS) entry which is preliminary data.</text>
</comment>
<proteinExistence type="predicted"/>
<evidence type="ECO:0000313" key="3">
    <source>
        <dbReference type="Proteomes" id="UP000785679"/>
    </source>
</evidence>
<keyword evidence="3" id="KW-1185">Reference proteome</keyword>
<evidence type="ECO:0000313" key="2">
    <source>
        <dbReference type="EMBL" id="TNV70655.1"/>
    </source>
</evidence>
<protein>
    <submittedName>
        <fullName evidence="2">Uncharacterized protein</fullName>
    </submittedName>
</protein>
<organism evidence="2 3">
    <name type="scientific">Halteria grandinella</name>
    <dbReference type="NCBI Taxonomy" id="5974"/>
    <lineage>
        <taxon>Eukaryota</taxon>
        <taxon>Sar</taxon>
        <taxon>Alveolata</taxon>
        <taxon>Ciliophora</taxon>
        <taxon>Intramacronucleata</taxon>
        <taxon>Spirotrichea</taxon>
        <taxon>Stichotrichia</taxon>
        <taxon>Sporadotrichida</taxon>
        <taxon>Halteriidae</taxon>
        <taxon>Halteria</taxon>
    </lineage>
</organism>
<reference evidence="2" key="1">
    <citation type="submission" date="2019-06" db="EMBL/GenBank/DDBJ databases">
        <authorList>
            <person name="Zheng W."/>
        </authorList>
    </citation>
    <scope>NUCLEOTIDE SEQUENCE</scope>
    <source>
        <strain evidence="2">QDHG01</strain>
    </source>
</reference>
<evidence type="ECO:0000256" key="1">
    <source>
        <dbReference type="SAM" id="Phobius"/>
    </source>
</evidence>
<keyword evidence="1" id="KW-0472">Membrane</keyword>
<sequence length="82" mass="9411">MFLIGLPFKPSESSLLSLKIFSFTHSTILLINFAFMLRNSSIDLKNMYTFGGTKRLNLKITAINCKVFIRPHIMCIEKDINI</sequence>
<dbReference type="Proteomes" id="UP000785679">
    <property type="component" value="Unassembled WGS sequence"/>
</dbReference>
<name>A0A8J8STY8_HALGN</name>
<feature type="transmembrane region" description="Helical" evidence="1">
    <location>
        <begin position="20"/>
        <end position="37"/>
    </location>
</feature>
<accession>A0A8J8STY8</accession>
<dbReference type="AlphaFoldDB" id="A0A8J8STY8"/>